<comment type="caution">
    <text evidence="2">The sequence shown here is derived from an EMBL/GenBank/DDBJ whole genome shotgun (WGS) entry which is preliminary data.</text>
</comment>
<evidence type="ECO:0000256" key="1">
    <source>
        <dbReference type="SAM" id="Phobius"/>
    </source>
</evidence>
<dbReference type="EMBL" id="JACBKZ010000012">
    <property type="protein sequence ID" value="KAF5938170.1"/>
    <property type="molecule type" value="Genomic_DNA"/>
</dbReference>
<dbReference type="AlphaFoldDB" id="A0A7J7GBR6"/>
<keyword evidence="1" id="KW-1133">Transmembrane helix</keyword>
<evidence type="ECO:0008006" key="4">
    <source>
        <dbReference type="Google" id="ProtNLM"/>
    </source>
</evidence>
<organism evidence="2 3">
    <name type="scientific">Camellia sinensis</name>
    <name type="common">Tea plant</name>
    <name type="synonym">Thea sinensis</name>
    <dbReference type="NCBI Taxonomy" id="4442"/>
    <lineage>
        <taxon>Eukaryota</taxon>
        <taxon>Viridiplantae</taxon>
        <taxon>Streptophyta</taxon>
        <taxon>Embryophyta</taxon>
        <taxon>Tracheophyta</taxon>
        <taxon>Spermatophyta</taxon>
        <taxon>Magnoliopsida</taxon>
        <taxon>eudicotyledons</taxon>
        <taxon>Gunneridae</taxon>
        <taxon>Pentapetalae</taxon>
        <taxon>asterids</taxon>
        <taxon>Ericales</taxon>
        <taxon>Theaceae</taxon>
        <taxon>Camellia</taxon>
    </lineage>
</organism>
<name>A0A7J7GBR6_CAMSI</name>
<evidence type="ECO:0000313" key="3">
    <source>
        <dbReference type="Proteomes" id="UP000593564"/>
    </source>
</evidence>
<feature type="transmembrane region" description="Helical" evidence="1">
    <location>
        <begin position="15"/>
        <end position="32"/>
    </location>
</feature>
<accession>A0A7J7GBR6</accession>
<evidence type="ECO:0000313" key="2">
    <source>
        <dbReference type="EMBL" id="KAF5938170.1"/>
    </source>
</evidence>
<sequence>MELLLYVYIHNEDCLRFLLSIAFSLVATVPVWRPVSDFRSRRPRASVRDRLTFSVWHNVALDILKHYPQLAMARDGNGETALHVLARKPSAFTGGSRFGVAREVFIPEKTEQNDLKQLKKLEAHLCRKVGHDKSLKQAQAFEPVRL</sequence>
<proteinExistence type="predicted"/>
<protein>
    <recommendedName>
        <fullName evidence="4">PGG domain-containing protein</fullName>
    </recommendedName>
</protein>
<keyword evidence="3" id="KW-1185">Reference proteome</keyword>
<gene>
    <name evidence="2" type="ORF">HYC85_025676</name>
</gene>
<reference evidence="3" key="1">
    <citation type="journal article" date="2020" name="Nat. Commun.">
        <title>Genome assembly of wild tea tree DASZ reveals pedigree and selection history of tea varieties.</title>
        <authorList>
            <person name="Zhang W."/>
            <person name="Zhang Y."/>
            <person name="Qiu H."/>
            <person name="Guo Y."/>
            <person name="Wan H."/>
            <person name="Zhang X."/>
            <person name="Scossa F."/>
            <person name="Alseekh S."/>
            <person name="Zhang Q."/>
            <person name="Wang P."/>
            <person name="Xu L."/>
            <person name="Schmidt M.H."/>
            <person name="Jia X."/>
            <person name="Li D."/>
            <person name="Zhu A."/>
            <person name="Guo F."/>
            <person name="Chen W."/>
            <person name="Ni D."/>
            <person name="Usadel B."/>
            <person name="Fernie A.R."/>
            <person name="Wen W."/>
        </authorList>
    </citation>
    <scope>NUCLEOTIDE SEQUENCE [LARGE SCALE GENOMIC DNA]</scope>
    <source>
        <strain evidence="3">cv. G240</strain>
    </source>
</reference>
<reference evidence="2 3" key="2">
    <citation type="submission" date="2020-07" db="EMBL/GenBank/DDBJ databases">
        <title>Genome assembly of wild tea tree DASZ reveals pedigree and selection history of tea varieties.</title>
        <authorList>
            <person name="Zhang W."/>
        </authorList>
    </citation>
    <scope>NUCLEOTIDE SEQUENCE [LARGE SCALE GENOMIC DNA]</scope>
    <source>
        <strain evidence="3">cv. G240</strain>
        <tissue evidence="2">Leaf</tissue>
    </source>
</reference>
<keyword evidence="1" id="KW-0472">Membrane</keyword>
<keyword evidence="1" id="KW-0812">Transmembrane</keyword>
<dbReference type="Proteomes" id="UP000593564">
    <property type="component" value="Unassembled WGS sequence"/>
</dbReference>